<protein>
    <submittedName>
        <fullName evidence="1">Uncharacterized protein</fullName>
    </submittedName>
</protein>
<name>A0AC59Z394_RANTA</name>
<accession>A0AC59Z394</accession>
<reference evidence="1" key="2">
    <citation type="submission" date="2025-03" db="EMBL/GenBank/DDBJ databases">
        <authorList>
            <consortium name="ELIXIR-Norway"/>
            <consortium name="Elixir Norway"/>
        </authorList>
    </citation>
    <scope>NUCLEOTIDE SEQUENCE</scope>
</reference>
<evidence type="ECO:0000313" key="2">
    <source>
        <dbReference type="Proteomes" id="UP001162501"/>
    </source>
</evidence>
<proteinExistence type="predicted"/>
<dbReference type="EMBL" id="OX596106">
    <property type="protein sequence ID" value="CAN0178267.1"/>
    <property type="molecule type" value="Genomic_DNA"/>
</dbReference>
<sequence>MEAKIRPLTAPQRVSQLTCPVSKKSNRWQSVVRRGVFVFELGTLGEEEGYQLELDTTCPCSQAAGFRHSSKRH</sequence>
<reference evidence="1" key="1">
    <citation type="submission" date="2023-05" db="EMBL/GenBank/DDBJ databases">
        <authorList>
            <consortium name="ELIXIR-Norway"/>
        </authorList>
    </citation>
    <scope>NUCLEOTIDE SEQUENCE</scope>
</reference>
<evidence type="ECO:0000313" key="1">
    <source>
        <dbReference type="EMBL" id="CAN0178267.1"/>
    </source>
</evidence>
<dbReference type="Proteomes" id="UP001162501">
    <property type="component" value="Chromosome 22"/>
</dbReference>
<gene>
    <name evidence="1" type="ORF">MRATA1EN22A_LOCUS13226</name>
</gene>
<organism evidence="1 2">
    <name type="scientific">Rangifer tarandus platyrhynchus</name>
    <name type="common">Svalbard reindeer</name>
    <dbReference type="NCBI Taxonomy" id="3082113"/>
    <lineage>
        <taxon>Eukaryota</taxon>
        <taxon>Metazoa</taxon>
        <taxon>Chordata</taxon>
        <taxon>Craniata</taxon>
        <taxon>Vertebrata</taxon>
        <taxon>Euteleostomi</taxon>
        <taxon>Mammalia</taxon>
        <taxon>Eutheria</taxon>
        <taxon>Laurasiatheria</taxon>
        <taxon>Artiodactyla</taxon>
        <taxon>Ruminantia</taxon>
        <taxon>Pecora</taxon>
        <taxon>Cervidae</taxon>
        <taxon>Odocoileinae</taxon>
        <taxon>Rangifer</taxon>
    </lineage>
</organism>